<evidence type="ECO:0000313" key="4">
    <source>
        <dbReference type="EMBL" id="CAL5072003.1"/>
    </source>
</evidence>
<evidence type="ECO:0000313" key="5">
    <source>
        <dbReference type="Proteomes" id="UP001497457"/>
    </source>
</evidence>
<gene>
    <name evidence="4" type="ORF">URODEC1_LOCUS103730</name>
</gene>
<dbReference type="Gene3D" id="3.30.10.10">
    <property type="entry name" value="Trypsin Inhibitor V, subunit A"/>
    <property type="match status" value="1"/>
</dbReference>
<protein>
    <submittedName>
        <fullName evidence="4">Uncharacterized protein</fullName>
    </submittedName>
</protein>
<dbReference type="Proteomes" id="UP001497457">
    <property type="component" value="Chromosome 6rd"/>
</dbReference>
<evidence type="ECO:0000256" key="2">
    <source>
        <dbReference type="ARBA" id="ARBA00022690"/>
    </source>
</evidence>
<proteinExistence type="inferred from homology"/>
<keyword evidence="5" id="KW-1185">Reference proteome</keyword>
<dbReference type="Pfam" id="PF00280">
    <property type="entry name" value="potato_inhibit"/>
    <property type="match status" value="1"/>
</dbReference>
<name>A0ABC9FC91_9POAL</name>
<keyword evidence="3" id="KW-0722">Serine protease inhibitor</keyword>
<dbReference type="InterPro" id="IPR000864">
    <property type="entry name" value="Prot_inh_pot1"/>
</dbReference>
<accession>A0ABC9FC91</accession>
<dbReference type="AlphaFoldDB" id="A0ABC9FC91"/>
<sequence length="89" mass="9734">MPTISRCTGRTVADGIGKAMPGRVPTEWPDLVGKPYLVAHEVICKERPDVYIEELGGAEHVAPGPRDEHRVRVFINHLYIVVPPAPVVG</sequence>
<dbReference type="InterPro" id="IPR036354">
    <property type="entry name" value="Prot_inh_pot1_sf"/>
</dbReference>
<dbReference type="GO" id="GO:0004867">
    <property type="term" value="F:serine-type endopeptidase inhibitor activity"/>
    <property type="evidence" value="ECO:0007669"/>
    <property type="project" value="UniProtKB-KW"/>
</dbReference>
<dbReference type="EMBL" id="OZ075116">
    <property type="protein sequence ID" value="CAL5072003.1"/>
    <property type="molecule type" value="Genomic_DNA"/>
</dbReference>
<organism evidence="4 5">
    <name type="scientific">Urochloa decumbens</name>
    <dbReference type="NCBI Taxonomy" id="240449"/>
    <lineage>
        <taxon>Eukaryota</taxon>
        <taxon>Viridiplantae</taxon>
        <taxon>Streptophyta</taxon>
        <taxon>Embryophyta</taxon>
        <taxon>Tracheophyta</taxon>
        <taxon>Spermatophyta</taxon>
        <taxon>Magnoliopsida</taxon>
        <taxon>Liliopsida</taxon>
        <taxon>Poales</taxon>
        <taxon>Poaceae</taxon>
        <taxon>PACMAD clade</taxon>
        <taxon>Panicoideae</taxon>
        <taxon>Panicodae</taxon>
        <taxon>Paniceae</taxon>
        <taxon>Melinidinae</taxon>
        <taxon>Urochloa</taxon>
    </lineage>
</organism>
<dbReference type="SUPFAM" id="SSF54654">
    <property type="entry name" value="CI-2 family of serine protease inhibitors"/>
    <property type="match status" value="1"/>
</dbReference>
<comment type="similarity">
    <text evidence="1">Belongs to the protease inhibitor I13 (potato type I serine protease inhibitor) family.</text>
</comment>
<evidence type="ECO:0000256" key="1">
    <source>
        <dbReference type="ARBA" id="ARBA00008210"/>
    </source>
</evidence>
<evidence type="ECO:0000256" key="3">
    <source>
        <dbReference type="ARBA" id="ARBA00022900"/>
    </source>
</evidence>
<keyword evidence="2" id="KW-0646">Protease inhibitor</keyword>
<reference evidence="4" key="1">
    <citation type="submission" date="2024-10" db="EMBL/GenBank/DDBJ databases">
        <authorList>
            <person name="Ryan C."/>
        </authorList>
    </citation>
    <scope>NUCLEOTIDE SEQUENCE [LARGE SCALE GENOMIC DNA]</scope>
</reference>